<feature type="binding site" description="in other chain" evidence="8">
    <location>
        <begin position="10"/>
        <end position="12"/>
    </location>
    <ligand>
        <name>FMN</name>
        <dbReference type="ChEBI" id="CHEBI:58210"/>
        <note>ligand shared between dimeric partners</note>
    </ligand>
</feature>
<evidence type="ECO:0000256" key="5">
    <source>
        <dbReference type="ARBA" id="ARBA00023002"/>
    </source>
</evidence>
<dbReference type="EC" id="1.-.-.-" evidence="7"/>
<comment type="similarity">
    <text evidence="1 7">Belongs to the nitroreductase family.</text>
</comment>
<evidence type="ECO:0000256" key="2">
    <source>
        <dbReference type="ARBA" id="ARBA00022630"/>
    </source>
</evidence>
<proteinExistence type="inferred from homology"/>
<dbReference type="Gene3D" id="3.40.109.10">
    <property type="entry name" value="NADH Oxidase"/>
    <property type="match status" value="1"/>
</dbReference>
<comment type="caution">
    <text evidence="10">The sequence shown here is derived from an EMBL/GenBank/DDBJ whole genome shotgun (WGS) entry which is preliminary data.</text>
</comment>
<keyword evidence="2 7" id="KW-0285">Flavoprotein</keyword>
<feature type="binding site" evidence="8">
    <location>
        <position position="35"/>
    </location>
    <ligand>
        <name>FMN</name>
        <dbReference type="ChEBI" id="CHEBI:58210"/>
        <note>ligand shared between dimeric partners</note>
    </ligand>
</feature>
<dbReference type="InterPro" id="IPR000415">
    <property type="entry name" value="Nitroreductase-like"/>
</dbReference>
<keyword evidence="4 7" id="KW-0521">NADP</keyword>
<dbReference type="GO" id="GO:0016491">
    <property type="term" value="F:oxidoreductase activity"/>
    <property type="evidence" value="ECO:0007669"/>
    <property type="project" value="UniProtKB-UniRule"/>
</dbReference>
<protein>
    <recommendedName>
        <fullName evidence="7">Putative NAD(P)H nitroreductase</fullName>
        <ecNumber evidence="7">1.-.-.-</ecNumber>
    </recommendedName>
</protein>
<keyword evidence="5 7" id="KW-0560">Oxidoreductase</keyword>
<evidence type="ECO:0000256" key="4">
    <source>
        <dbReference type="ARBA" id="ARBA00022857"/>
    </source>
</evidence>
<keyword evidence="3 7" id="KW-0288">FMN</keyword>
<gene>
    <name evidence="10" type="ORF">COC19_07360</name>
</gene>
<evidence type="ECO:0000313" key="10">
    <source>
        <dbReference type="EMBL" id="PCH59244.1"/>
    </source>
</evidence>
<dbReference type="InterPro" id="IPR052530">
    <property type="entry name" value="NAD(P)H_nitroreductase"/>
</dbReference>
<name>A0A2A4MHN6_9GAMM</name>
<dbReference type="EMBL" id="NVQR01000127">
    <property type="protein sequence ID" value="PCH59244.1"/>
    <property type="molecule type" value="Genomic_DNA"/>
</dbReference>
<feature type="binding site" description="in other chain" evidence="8">
    <location>
        <begin position="133"/>
        <end position="135"/>
    </location>
    <ligand>
        <name>FMN</name>
        <dbReference type="ChEBI" id="CHEBI:58210"/>
        <note>ligand shared between dimeric partners</note>
    </ligand>
</feature>
<dbReference type="PIRSF" id="PIRSF000232">
    <property type="entry name" value="YdjA"/>
    <property type="match status" value="1"/>
</dbReference>
<dbReference type="Proteomes" id="UP000218172">
    <property type="component" value="Unassembled WGS sequence"/>
</dbReference>
<evidence type="ECO:0000256" key="6">
    <source>
        <dbReference type="ARBA" id="ARBA00023027"/>
    </source>
</evidence>
<evidence type="ECO:0000256" key="7">
    <source>
        <dbReference type="PIRNR" id="PIRNR000232"/>
    </source>
</evidence>
<reference evidence="11" key="1">
    <citation type="submission" date="2017-08" db="EMBL/GenBank/DDBJ databases">
        <title>A dynamic microbial community with high functional redundancy inhabits the cold, oxic subseafloor aquifer.</title>
        <authorList>
            <person name="Tully B.J."/>
            <person name="Wheat C.G."/>
            <person name="Glazer B.T."/>
            <person name="Huber J.A."/>
        </authorList>
    </citation>
    <scope>NUCLEOTIDE SEQUENCE [LARGE SCALE GENOMIC DNA]</scope>
</reference>
<feature type="binding site" evidence="8">
    <location>
        <position position="39"/>
    </location>
    <ligand>
        <name>FMN</name>
        <dbReference type="ChEBI" id="CHEBI:58210"/>
        <note>ligand shared between dimeric partners</note>
    </ligand>
</feature>
<evidence type="ECO:0000256" key="8">
    <source>
        <dbReference type="PIRSR" id="PIRSR000232-1"/>
    </source>
</evidence>
<dbReference type="CDD" id="cd02135">
    <property type="entry name" value="YdjA-like"/>
    <property type="match status" value="1"/>
</dbReference>
<comment type="cofactor">
    <cofactor evidence="8">
        <name>FMN</name>
        <dbReference type="ChEBI" id="CHEBI:58210"/>
    </cofactor>
    <text evidence="8">Binds 1 FMN per subunit.</text>
</comment>
<dbReference type="InterPro" id="IPR029479">
    <property type="entry name" value="Nitroreductase"/>
</dbReference>
<dbReference type="PANTHER" id="PTHR43821:SF1">
    <property type="entry name" value="NAD(P)H NITROREDUCTASE YDJA-RELATED"/>
    <property type="match status" value="1"/>
</dbReference>
<organism evidence="10 11">
    <name type="scientific">SAR86 cluster bacterium</name>
    <dbReference type="NCBI Taxonomy" id="2030880"/>
    <lineage>
        <taxon>Bacteria</taxon>
        <taxon>Pseudomonadati</taxon>
        <taxon>Pseudomonadota</taxon>
        <taxon>Gammaproteobacteria</taxon>
        <taxon>SAR86 cluster</taxon>
    </lineage>
</organism>
<evidence type="ECO:0000259" key="9">
    <source>
        <dbReference type="Pfam" id="PF00881"/>
    </source>
</evidence>
<keyword evidence="6 7" id="KW-0520">NAD</keyword>
<dbReference type="SUPFAM" id="SSF55469">
    <property type="entry name" value="FMN-dependent nitroreductase-like"/>
    <property type="match status" value="1"/>
</dbReference>
<evidence type="ECO:0000256" key="1">
    <source>
        <dbReference type="ARBA" id="ARBA00007118"/>
    </source>
</evidence>
<dbReference type="InterPro" id="IPR026021">
    <property type="entry name" value="YdjA-like"/>
</dbReference>
<accession>A0A2A4MHN6</accession>
<sequence length="184" mass="20314">MNALHALQTRTSVPKLCDPIPSDEELGNIFKSALRAADHSVLRPWRFLLIKAESRQKLGDLFVKASLKANPEFSLEKQEKIRNKPLRAPLIVVSISCYEPHAKVPEIEQDLSAGAATQNMLVAAYAQNIGAIWRTGPMAYDATVKQGLGLKANEKIIGFVYMGTINGAIKNIPPTSLDDYVQDW</sequence>
<evidence type="ECO:0000256" key="3">
    <source>
        <dbReference type="ARBA" id="ARBA00022643"/>
    </source>
</evidence>
<evidence type="ECO:0000313" key="11">
    <source>
        <dbReference type="Proteomes" id="UP000218172"/>
    </source>
</evidence>
<feature type="domain" description="Nitroreductase" evidence="9">
    <location>
        <begin position="10"/>
        <end position="163"/>
    </location>
</feature>
<dbReference type="Pfam" id="PF00881">
    <property type="entry name" value="Nitroreductase"/>
    <property type="match status" value="1"/>
</dbReference>
<dbReference type="AlphaFoldDB" id="A0A2A4MHN6"/>
<dbReference type="PANTHER" id="PTHR43821">
    <property type="entry name" value="NAD(P)H NITROREDUCTASE YDJA-RELATED"/>
    <property type="match status" value="1"/>
</dbReference>